<dbReference type="AlphaFoldDB" id="A0A4W6E491"/>
<dbReference type="InterPro" id="IPR000842">
    <property type="entry name" value="PRib_PP_synth_CS"/>
</dbReference>
<dbReference type="GO" id="GO:0002189">
    <property type="term" value="C:ribose phosphate diphosphokinase complex"/>
    <property type="evidence" value="ECO:0007669"/>
    <property type="project" value="TreeGrafter"/>
</dbReference>
<organism evidence="17 18">
    <name type="scientific">Lates calcarifer</name>
    <name type="common">Barramundi</name>
    <name type="synonym">Holocentrus calcarifer</name>
    <dbReference type="NCBI Taxonomy" id="8187"/>
    <lineage>
        <taxon>Eukaryota</taxon>
        <taxon>Metazoa</taxon>
        <taxon>Chordata</taxon>
        <taxon>Craniata</taxon>
        <taxon>Vertebrata</taxon>
        <taxon>Euteleostomi</taxon>
        <taxon>Actinopterygii</taxon>
        <taxon>Neopterygii</taxon>
        <taxon>Teleostei</taxon>
        <taxon>Neoteleostei</taxon>
        <taxon>Acanthomorphata</taxon>
        <taxon>Carangaria</taxon>
        <taxon>Carangaria incertae sedis</taxon>
        <taxon>Centropomidae</taxon>
        <taxon>Lates</taxon>
    </lineage>
</organism>
<keyword evidence="8" id="KW-0545">Nucleotide biosynthesis</keyword>
<comment type="function">
    <text evidence="2">Catalyzes the synthesis of phosphoribosylpyrophosphate (PRPP) that is essential for nucleotide synthesis.</text>
</comment>
<dbReference type="SMART" id="SM01400">
    <property type="entry name" value="Pribosyltran_N"/>
    <property type="match status" value="1"/>
</dbReference>
<dbReference type="PROSITE" id="PS00114">
    <property type="entry name" value="PRPP_SYNTHASE"/>
    <property type="match status" value="1"/>
</dbReference>
<keyword evidence="10" id="KW-0418">Kinase</keyword>
<comment type="similarity">
    <text evidence="4">Belongs to the ribose-phosphate pyrophosphokinase family.</text>
</comment>
<keyword evidence="11" id="KW-0067">ATP-binding</keyword>
<keyword evidence="6" id="KW-0808">Transferase</keyword>
<evidence type="ECO:0000256" key="8">
    <source>
        <dbReference type="ARBA" id="ARBA00022727"/>
    </source>
</evidence>
<evidence type="ECO:0000256" key="14">
    <source>
        <dbReference type="ARBA" id="ARBA00040334"/>
    </source>
</evidence>
<evidence type="ECO:0000256" key="2">
    <source>
        <dbReference type="ARBA" id="ARBA00003018"/>
    </source>
</evidence>
<dbReference type="GO" id="GO:0000287">
    <property type="term" value="F:magnesium ion binding"/>
    <property type="evidence" value="ECO:0007669"/>
    <property type="project" value="InterPro"/>
</dbReference>
<evidence type="ECO:0000256" key="10">
    <source>
        <dbReference type="ARBA" id="ARBA00022777"/>
    </source>
</evidence>
<keyword evidence="7" id="KW-0479">Metal-binding</keyword>
<dbReference type="EC" id="2.7.6.1" evidence="5"/>
<evidence type="ECO:0000256" key="3">
    <source>
        <dbReference type="ARBA" id="ARBA00004996"/>
    </source>
</evidence>
<evidence type="ECO:0000256" key="9">
    <source>
        <dbReference type="ARBA" id="ARBA00022741"/>
    </source>
</evidence>
<dbReference type="GO" id="GO:0016301">
    <property type="term" value="F:kinase activity"/>
    <property type="evidence" value="ECO:0007669"/>
    <property type="project" value="UniProtKB-KW"/>
</dbReference>
<dbReference type="FunFam" id="3.40.50.2020:FF:000005">
    <property type="entry name" value="Ribose-phosphate pyrophosphokinase 1"/>
    <property type="match status" value="1"/>
</dbReference>
<reference evidence="17" key="3">
    <citation type="submission" date="2025-09" db="UniProtKB">
        <authorList>
            <consortium name="Ensembl"/>
        </authorList>
    </citation>
    <scope>IDENTIFICATION</scope>
</reference>
<evidence type="ECO:0000313" key="18">
    <source>
        <dbReference type="Proteomes" id="UP000314980"/>
    </source>
</evidence>
<reference evidence="17" key="2">
    <citation type="submission" date="2025-08" db="UniProtKB">
        <authorList>
            <consortium name="Ensembl"/>
        </authorList>
    </citation>
    <scope>IDENTIFICATION</scope>
</reference>
<gene>
    <name evidence="17" type="primary">prps1b</name>
</gene>
<comment type="cofactor">
    <cofactor evidence="1">
        <name>Mg(2+)</name>
        <dbReference type="ChEBI" id="CHEBI:18420"/>
    </cofactor>
</comment>
<dbReference type="NCBIfam" id="TIGR01251">
    <property type="entry name" value="ribP_PPkin"/>
    <property type="match status" value="1"/>
</dbReference>
<evidence type="ECO:0000256" key="4">
    <source>
        <dbReference type="ARBA" id="ARBA00006478"/>
    </source>
</evidence>
<proteinExistence type="inferred from homology"/>
<dbReference type="InterPro" id="IPR029099">
    <property type="entry name" value="Pribosyltran_N"/>
</dbReference>
<dbReference type="CDD" id="cd06223">
    <property type="entry name" value="PRTases_typeI"/>
    <property type="match status" value="1"/>
</dbReference>
<evidence type="ECO:0000313" key="17">
    <source>
        <dbReference type="Ensembl" id="ENSLCAP00010032066.1"/>
    </source>
</evidence>
<dbReference type="Pfam" id="PF14572">
    <property type="entry name" value="Pribosyl_synth"/>
    <property type="match status" value="1"/>
</dbReference>
<comment type="pathway">
    <text evidence="3">Metabolic intermediate biosynthesis; 5-phospho-alpha-D-ribose 1-diphosphate biosynthesis; 5-phospho-alpha-D-ribose 1-diphosphate from D-ribose 5-phosphate (route I): step 1/1.</text>
</comment>
<dbReference type="PANTHER" id="PTHR10210:SF118">
    <property type="entry name" value="RIBOSE-PHOSPHATE PYROPHOSPHOKINASE 1"/>
    <property type="match status" value="1"/>
</dbReference>
<dbReference type="UniPathway" id="UPA00087">
    <property type="reaction ID" value="UER00172"/>
</dbReference>
<keyword evidence="9" id="KW-0547">Nucleotide-binding</keyword>
<evidence type="ECO:0000256" key="12">
    <source>
        <dbReference type="ARBA" id="ARBA00022842"/>
    </source>
</evidence>
<evidence type="ECO:0000256" key="13">
    <source>
        <dbReference type="ARBA" id="ARBA00026067"/>
    </source>
</evidence>
<dbReference type="InterPro" id="IPR005946">
    <property type="entry name" value="Rib-P_diPkinase"/>
</dbReference>
<protein>
    <recommendedName>
        <fullName evidence="14">Ribose-phosphate pyrophosphokinase 1</fullName>
        <ecNumber evidence="5">2.7.6.1</ecNumber>
    </recommendedName>
    <alternativeName>
        <fullName evidence="15">Phosphoribosyl pyrophosphate synthase I</fullName>
    </alternativeName>
</protein>
<evidence type="ECO:0000256" key="15">
    <source>
        <dbReference type="ARBA" id="ARBA00042458"/>
    </source>
</evidence>
<keyword evidence="18" id="KW-1185">Reference proteome</keyword>
<dbReference type="GO" id="GO:0009156">
    <property type="term" value="P:ribonucleoside monophosphate biosynthetic process"/>
    <property type="evidence" value="ECO:0007669"/>
    <property type="project" value="InterPro"/>
</dbReference>
<evidence type="ECO:0000259" key="16">
    <source>
        <dbReference type="Pfam" id="PF13793"/>
    </source>
</evidence>
<accession>A0A4W6E491</accession>
<dbReference type="SUPFAM" id="SSF53271">
    <property type="entry name" value="PRTase-like"/>
    <property type="match status" value="2"/>
</dbReference>
<dbReference type="GO" id="GO:0004749">
    <property type="term" value="F:ribose phosphate diphosphokinase activity"/>
    <property type="evidence" value="ECO:0007669"/>
    <property type="project" value="UniProtKB-EC"/>
</dbReference>
<dbReference type="GO" id="GO:0005524">
    <property type="term" value="F:ATP binding"/>
    <property type="evidence" value="ECO:0007669"/>
    <property type="project" value="UniProtKB-KW"/>
</dbReference>
<evidence type="ECO:0000256" key="11">
    <source>
        <dbReference type="ARBA" id="ARBA00022840"/>
    </source>
</evidence>
<evidence type="ECO:0000256" key="1">
    <source>
        <dbReference type="ARBA" id="ARBA00001946"/>
    </source>
</evidence>
<dbReference type="GO" id="GO:0006015">
    <property type="term" value="P:5-phosphoribose 1-diphosphate biosynthetic process"/>
    <property type="evidence" value="ECO:0007669"/>
    <property type="project" value="UniProtKB-UniPathway"/>
</dbReference>
<dbReference type="FunFam" id="3.40.50.2020:FF:000031">
    <property type="entry name" value="Probable PRS4-ribose-phosphate pyrophosphokinase 3"/>
    <property type="match status" value="1"/>
</dbReference>
<comment type="subunit">
    <text evidence="13">Homodimer. The active form is probably a hexamer composed of 3 homodimers.</text>
</comment>
<dbReference type="GO" id="GO:0005737">
    <property type="term" value="C:cytoplasm"/>
    <property type="evidence" value="ECO:0007669"/>
    <property type="project" value="TreeGrafter"/>
</dbReference>
<dbReference type="Gene3D" id="3.40.50.2020">
    <property type="match status" value="2"/>
</dbReference>
<evidence type="ECO:0000256" key="5">
    <source>
        <dbReference type="ARBA" id="ARBA00013247"/>
    </source>
</evidence>
<dbReference type="PANTHER" id="PTHR10210">
    <property type="entry name" value="RIBOSE-PHOSPHATE DIPHOSPHOKINASE FAMILY MEMBER"/>
    <property type="match status" value="1"/>
</dbReference>
<evidence type="ECO:0000256" key="6">
    <source>
        <dbReference type="ARBA" id="ARBA00022679"/>
    </source>
</evidence>
<feature type="domain" description="Ribose-phosphate pyrophosphokinase N-terminal" evidence="16">
    <location>
        <begin position="4"/>
        <end position="122"/>
    </location>
</feature>
<dbReference type="Pfam" id="PF13793">
    <property type="entry name" value="Pribosyltran_N"/>
    <property type="match status" value="1"/>
</dbReference>
<dbReference type="Proteomes" id="UP000314980">
    <property type="component" value="Unassembled WGS sequence"/>
</dbReference>
<dbReference type="InterPro" id="IPR000836">
    <property type="entry name" value="PRTase_dom"/>
</dbReference>
<dbReference type="InterPro" id="IPR029057">
    <property type="entry name" value="PRTase-like"/>
</dbReference>
<dbReference type="GO" id="GO:0006164">
    <property type="term" value="P:purine nucleotide biosynthetic process"/>
    <property type="evidence" value="ECO:0007669"/>
    <property type="project" value="TreeGrafter"/>
</dbReference>
<keyword evidence="12" id="KW-0460">Magnesium</keyword>
<dbReference type="NCBIfam" id="NF002320">
    <property type="entry name" value="PRK01259.1"/>
    <property type="match status" value="1"/>
</dbReference>
<reference evidence="18" key="1">
    <citation type="submission" date="2015-09" db="EMBL/GenBank/DDBJ databases">
        <authorList>
            <person name="Sai Rama Sridatta P."/>
        </authorList>
    </citation>
    <scope>NUCLEOTIDE SEQUENCE [LARGE SCALE GENOMIC DNA]</scope>
</reference>
<evidence type="ECO:0000256" key="7">
    <source>
        <dbReference type="ARBA" id="ARBA00022723"/>
    </source>
</evidence>
<sequence>MPNIKIFSGSSHPDLSQKIADRLGLELGKVVTKKFSNQETCVEIGESVRGEDVYIVQSGCGEINDNLMELLIMINACKIASASRVTAVIPCFPYARQDKKDKVGSRAPISAKLVANMLSVSGADHIITMDLHASQIQGFFDIPVDNLYAEPAVLKWIKENIPEWKNCIIVSPDAGGAKRVTSIADRLNVDFALIHKERKKANEVDLDDMADTCGTICHATPGHIQLISAGATKVYAILTHGIFSGPAISRINNACFEAVVVTNTIPQEEKMKHCPKIQVIDISMILAEAIRRTHNGESVSYLFSHVPL</sequence>
<dbReference type="GeneTree" id="ENSGT00950000182803"/>
<name>A0A4W6E491_LATCA</name>
<dbReference type="Ensembl" id="ENSLCAT00010032793.1">
    <property type="protein sequence ID" value="ENSLCAP00010032066.1"/>
    <property type="gene ID" value="ENSLCAG00010014997.1"/>
</dbReference>